<dbReference type="EMBL" id="PQIB02000003">
    <property type="protein sequence ID" value="RLN30476.1"/>
    <property type="molecule type" value="Genomic_DNA"/>
</dbReference>
<keyword evidence="7" id="KW-0249">Electron transport</keyword>
<keyword evidence="3" id="KW-0813">Transport</keyword>
<keyword evidence="10 11" id="KW-0472">Membrane</keyword>
<feature type="domain" description="Cytochrome b561" evidence="12">
    <location>
        <begin position="1"/>
        <end position="149"/>
    </location>
</feature>
<feature type="transmembrane region" description="Helical" evidence="11">
    <location>
        <begin position="54"/>
        <end position="76"/>
    </location>
</feature>
<evidence type="ECO:0000256" key="7">
    <source>
        <dbReference type="ARBA" id="ARBA00022982"/>
    </source>
</evidence>
<dbReference type="Gene3D" id="1.20.120.1770">
    <property type="match status" value="1"/>
</dbReference>
<evidence type="ECO:0000256" key="8">
    <source>
        <dbReference type="ARBA" id="ARBA00022989"/>
    </source>
</evidence>
<evidence type="ECO:0000259" key="12">
    <source>
        <dbReference type="PROSITE" id="PS50939"/>
    </source>
</evidence>
<reference evidence="14" key="1">
    <citation type="journal article" date="2019" name="Nat. Commun.">
        <title>The genome of broomcorn millet.</title>
        <authorList>
            <person name="Zou C."/>
            <person name="Miki D."/>
            <person name="Li D."/>
            <person name="Tang Q."/>
            <person name="Xiao L."/>
            <person name="Rajput S."/>
            <person name="Deng P."/>
            <person name="Jia W."/>
            <person name="Huang R."/>
            <person name="Zhang M."/>
            <person name="Sun Y."/>
            <person name="Hu J."/>
            <person name="Fu X."/>
            <person name="Schnable P.S."/>
            <person name="Li F."/>
            <person name="Zhang H."/>
            <person name="Feng B."/>
            <person name="Zhu X."/>
            <person name="Liu R."/>
            <person name="Schnable J.C."/>
            <person name="Zhu J.-K."/>
            <person name="Zhang H."/>
        </authorList>
    </citation>
    <scope>NUCLEOTIDE SEQUENCE [LARGE SCALE GENOMIC DNA]</scope>
</reference>
<sequence length="149" mass="16329">MLLGPIVLGGEAILCYRSLPLARDAGKKAHLGVYAVFMFHIDSGIPNLYSLHSWVGITAISLYALQWAAGFFSFFFSGASPATRRKAVPWHAITGLLVFVLTVGTSQGRARAVEQIRARGGRIHARGVGIWQVRRWHGGAEREPARTFI</sequence>
<keyword evidence="8 11" id="KW-1133">Transmembrane helix</keyword>
<evidence type="ECO:0000256" key="5">
    <source>
        <dbReference type="ARBA" id="ARBA00022692"/>
    </source>
</evidence>
<evidence type="ECO:0000256" key="10">
    <source>
        <dbReference type="ARBA" id="ARBA00023136"/>
    </source>
</evidence>
<dbReference type="PANTHER" id="PTHR10106">
    <property type="entry name" value="CYTOCHROME B561-RELATED"/>
    <property type="match status" value="1"/>
</dbReference>
<evidence type="ECO:0000256" key="3">
    <source>
        <dbReference type="ARBA" id="ARBA00022448"/>
    </source>
</evidence>
<dbReference type="PROSITE" id="PS50939">
    <property type="entry name" value="CYTOCHROME_B561"/>
    <property type="match status" value="1"/>
</dbReference>
<dbReference type="GO" id="GO:0016491">
    <property type="term" value="F:oxidoreductase activity"/>
    <property type="evidence" value="ECO:0007669"/>
    <property type="project" value="InterPro"/>
</dbReference>
<keyword evidence="4" id="KW-0349">Heme</keyword>
<dbReference type="GO" id="GO:0046872">
    <property type="term" value="F:metal ion binding"/>
    <property type="evidence" value="ECO:0007669"/>
    <property type="project" value="UniProtKB-KW"/>
</dbReference>
<evidence type="ECO:0000256" key="2">
    <source>
        <dbReference type="ARBA" id="ARBA00004141"/>
    </source>
</evidence>
<accession>A0A3L6T3F1</accession>
<dbReference type="PANTHER" id="PTHR10106:SF10">
    <property type="entry name" value="OS08G0101700 PROTEIN"/>
    <property type="match status" value="1"/>
</dbReference>
<keyword evidence="9" id="KW-0408">Iron</keyword>
<dbReference type="OrthoDB" id="907479at2759"/>
<comment type="cofactor">
    <cofactor evidence="1">
        <name>heme b</name>
        <dbReference type="ChEBI" id="CHEBI:60344"/>
    </cofactor>
</comment>
<keyword evidence="5 11" id="KW-0812">Transmembrane</keyword>
<dbReference type="InterPro" id="IPR043205">
    <property type="entry name" value="CYB561/CYBRD1-like"/>
</dbReference>
<keyword evidence="6" id="KW-0479">Metal-binding</keyword>
<dbReference type="Pfam" id="PF03188">
    <property type="entry name" value="Cytochrom_B561"/>
    <property type="match status" value="1"/>
</dbReference>
<proteinExistence type="predicted"/>
<dbReference type="GO" id="GO:0016020">
    <property type="term" value="C:membrane"/>
    <property type="evidence" value="ECO:0007669"/>
    <property type="project" value="UniProtKB-SubCell"/>
</dbReference>
<protein>
    <submittedName>
        <fullName evidence="13">Ascorbate-specific transmembrane electron transporter 1</fullName>
    </submittedName>
</protein>
<evidence type="ECO:0000256" key="1">
    <source>
        <dbReference type="ARBA" id="ARBA00001970"/>
    </source>
</evidence>
<dbReference type="InterPro" id="IPR006593">
    <property type="entry name" value="Cyt_b561/ferric_Rdtase_TM"/>
</dbReference>
<dbReference type="STRING" id="4540.A0A3L6T3F1"/>
<dbReference type="AlphaFoldDB" id="A0A3L6T3F1"/>
<organism evidence="13 14">
    <name type="scientific">Panicum miliaceum</name>
    <name type="common">Proso millet</name>
    <name type="synonym">Broomcorn millet</name>
    <dbReference type="NCBI Taxonomy" id="4540"/>
    <lineage>
        <taxon>Eukaryota</taxon>
        <taxon>Viridiplantae</taxon>
        <taxon>Streptophyta</taxon>
        <taxon>Embryophyta</taxon>
        <taxon>Tracheophyta</taxon>
        <taxon>Spermatophyta</taxon>
        <taxon>Magnoliopsida</taxon>
        <taxon>Liliopsida</taxon>
        <taxon>Poales</taxon>
        <taxon>Poaceae</taxon>
        <taxon>PACMAD clade</taxon>
        <taxon>Panicoideae</taxon>
        <taxon>Panicodae</taxon>
        <taxon>Paniceae</taxon>
        <taxon>Panicinae</taxon>
        <taxon>Panicum</taxon>
        <taxon>Panicum sect. Panicum</taxon>
    </lineage>
</organism>
<dbReference type="Proteomes" id="UP000275267">
    <property type="component" value="Unassembled WGS sequence"/>
</dbReference>
<evidence type="ECO:0000256" key="4">
    <source>
        <dbReference type="ARBA" id="ARBA00022617"/>
    </source>
</evidence>
<gene>
    <name evidence="13" type="ORF">C2845_PM05G20150</name>
</gene>
<evidence type="ECO:0000256" key="9">
    <source>
        <dbReference type="ARBA" id="ARBA00023004"/>
    </source>
</evidence>
<evidence type="ECO:0000256" key="6">
    <source>
        <dbReference type="ARBA" id="ARBA00022723"/>
    </source>
</evidence>
<keyword evidence="14" id="KW-1185">Reference proteome</keyword>
<comment type="caution">
    <text evidence="13">The sequence shown here is derived from an EMBL/GenBank/DDBJ whole genome shotgun (WGS) entry which is preliminary data.</text>
</comment>
<evidence type="ECO:0000256" key="11">
    <source>
        <dbReference type="SAM" id="Phobius"/>
    </source>
</evidence>
<comment type="subcellular location">
    <subcellularLocation>
        <location evidence="2">Membrane</location>
        <topology evidence="2">Multi-pass membrane protein</topology>
    </subcellularLocation>
</comment>
<dbReference type="SMART" id="SM00665">
    <property type="entry name" value="B561"/>
    <property type="match status" value="1"/>
</dbReference>
<evidence type="ECO:0000313" key="13">
    <source>
        <dbReference type="EMBL" id="RLN30476.1"/>
    </source>
</evidence>
<name>A0A3L6T3F1_PANMI</name>
<evidence type="ECO:0000313" key="14">
    <source>
        <dbReference type="Proteomes" id="UP000275267"/>
    </source>
</evidence>